<evidence type="ECO:0000256" key="5">
    <source>
        <dbReference type="ARBA" id="ARBA00023136"/>
    </source>
</evidence>
<dbReference type="InterPro" id="IPR000620">
    <property type="entry name" value="EamA_dom"/>
</dbReference>
<evidence type="ECO:0000256" key="6">
    <source>
        <dbReference type="SAM" id="Phobius"/>
    </source>
</evidence>
<dbReference type="InterPro" id="IPR050638">
    <property type="entry name" value="AA-Vitamin_Transporters"/>
</dbReference>
<dbReference type="PANTHER" id="PTHR32322:SF18">
    <property type="entry name" value="S-ADENOSYLMETHIONINE_S-ADENOSYLHOMOCYSTEINE TRANSPORTER"/>
    <property type="match status" value="1"/>
</dbReference>
<proteinExistence type="predicted"/>
<feature type="transmembrane region" description="Helical" evidence="6">
    <location>
        <begin position="247"/>
        <end position="267"/>
    </location>
</feature>
<feature type="transmembrane region" description="Helical" evidence="6">
    <location>
        <begin position="122"/>
        <end position="142"/>
    </location>
</feature>
<dbReference type="PANTHER" id="PTHR32322">
    <property type="entry name" value="INNER MEMBRANE TRANSPORTER"/>
    <property type="match status" value="1"/>
</dbReference>
<comment type="caution">
    <text evidence="8">The sequence shown here is derived from an EMBL/GenBank/DDBJ whole genome shotgun (WGS) entry which is preliminary data.</text>
</comment>
<gene>
    <name evidence="8" type="ORF">ACFSTE_06500</name>
</gene>
<evidence type="ECO:0000313" key="9">
    <source>
        <dbReference type="Proteomes" id="UP001597459"/>
    </source>
</evidence>
<feature type="transmembrane region" description="Helical" evidence="6">
    <location>
        <begin position="222"/>
        <end position="240"/>
    </location>
</feature>
<feature type="transmembrane region" description="Helical" evidence="6">
    <location>
        <begin position="35"/>
        <end position="58"/>
    </location>
</feature>
<evidence type="ECO:0000256" key="4">
    <source>
        <dbReference type="ARBA" id="ARBA00022989"/>
    </source>
</evidence>
<evidence type="ECO:0000256" key="3">
    <source>
        <dbReference type="ARBA" id="ARBA00022692"/>
    </source>
</evidence>
<name>A0ABW5N4L5_9FLAO</name>
<feature type="transmembrane region" description="Helical" evidence="6">
    <location>
        <begin position="154"/>
        <end position="173"/>
    </location>
</feature>
<keyword evidence="4 6" id="KW-1133">Transmembrane helix</keyword>
<feature type="transmembrane region" description="Helical" evidence="6">
    <location>
        <begin position="273"/>
        <end position="290"/>
    </location>
</feature>
<evidence type="ECO:0000256" key="1">
    <source>
        <dbReference type="ARBA" id="ARBA00004651"/>
    </source>
</evidence>
<evidence type="ECO:0000259" key="7">
    <source>
        <dbReference type="Pfam" id="PF00892"/>
    </source>
</evidence>
<feature type="transmembrane region" description="Helical" evidence="6">
    <location>
        <begin position="185"/>
        <end position="202"/>
    </location>
</feature>
<dbReference type="RefSeq" id="WP_176028402.1">
    <property type="nucleotide sequence ID" value="NZ_JBHSJV010000001.1"/>
</dbReference>
<dbReference type="Proteomes" id="UP001597459">
    <property type="component" value="Unassembled WGS sequence"/>
</dbReference>
<feature type="transmembrane region" description="Helical" evidence="6">
    <location>
        <begin position="70"/>
        <end position="89"/>
    </location>
</feature>
<evidence type="ECO:0000313" key="8">
    <source>
        <dbReference type="EMBL" id="MFD2590477.1"/>
    </source>
</evidence>
<protein>
    <submittedName>
        <fullName evidence="8">DMT family transporter</fullName>
    </submittedName>
</protein>
<dbReference type="InterPro" id="IPR037185">
    <property type="entry name" value="EmrE-like"/>
</dbReference>
<keyword evidence="2" id="KW-1003">Cell membrane</keyword>
<feature type="domain" description="EamA" evidence="7">
    <location>
        <begin position="7"/>
        <end position="139"/>
    </location>
</feature>
<reference evidence="9" key="1">
    <citation type="journal article" date="2019" name="Int. J. Syst. Evol. Microbiol.">
        <title>The Global Catalogue of Microorganisms (GCM) 10K type strain sequencing project: providing services to taxonomists for standard genome sequencing and annotation.</title>
        <authorList>
            <consortium name="The Broad Institute Genomics Platform"/>
            <consortium name="The Broad Institute Genome Sequencing Center for Infectious Disease"/>
            <person name="Wu L."/>
            <person name="Ma J."/>
        </authorList>
    </citation>
    <scope>NUCLEOTIDE SEQUENCE [LARGE SCALE GENOMIC DNA]</scope>
    <source>
        <strain evidence="9">KCTC 42423</strain>
    </source>
</reference>
<sequence length="302" mass="33278">MSKRTLALIAASFVAIFYGANFTIAKDVMPHYIQPFGFIVLRVLGTMLLFWAISFLGPKEKIAPKDFKRITAAAFFGVALNMLAFFEGLNLTTPISASVLMITAPIIVLILSVIFLKEKASIIKIIGVLTGLSGALLIILYGKGNSLTASNPTLGNFLVFVNAASYACYIIVVKKITQKYHPFTFMKWMYTIGFFMVLPFGYEQITQMQPAHIPLDGYLKIGYVILFATFGTYVLNIFAIRELKPTTVAVFIYLQPLLASIFAIALGSDHLDSIKIVAAIIIFTGVYLVTKPTAQNKKKINS</sequence>
<organism evidence="8 9">
    <name type="scientific">Aquimarina hainanensis</name>
    <dbReference type="NCBI Taxonomy" id="1578017"/>
    <lineage>
        <taxon>Bacteria</taxon>
        <taxon>Pseudomonadati</taxon>
        <taxon>Bacteroidota</taxon>
        <taxon>Flavobacteriia</taxon>
        <taxon>Flavobacteriales</taxon>
        <taxon>Flavobacteriaceae</taxon>
        <taxon>Aquimarina</taxon>
    </lineage>
</organism>
<dbReference type="EMBL" id="JBHULX010000004">
    <property type="protein sequence ID" value="MFD2590477.1"/>
    <property type="molecule type" value="Genomic_DNA"/>
</dbReference>
<evidence type="ECO:0000256" key="2">
    <source>
        <dbReference type="ARBA" id="ARBA00022475"/>
    </source>
</evidence>
<comment type="subcellular location">
    <subcellularLocation>
        <location evidence="1">Cell membrane</location>
        <topology evidence="1">Multi-pass membrane protein</topology>
    </subcellularLocation>
</comment>
<dbReference type="Pfam" id="PF00892">
    <property type="entry name" value="EamA"/>
    <property type="match status" value="2"/>
</dbReference>
<keyword evidence="5 6" id="KW-0472">Membrane</keyword>
<feature type="domain" description="EamA" evidence="7">
    <location>
        <begin position="154"/>
        <end position="290"/>
    </location>
</feature>
<accession>A0ABW5N4L5</accession>
<keyword evidence="9" id="KW-1185">Reference proteome</keyword>
<dbReference type="SUPFAM" id="SSF103481">
    <property type="entry name" value="Multidrug resistance efflux transporter EmrE"/>
    <property type="match status" value="2"/>
</dbReference>
<keyword evidence="3 6" id="KW-0812">Transmembrane</keyword>
<feature type="transmembrane region" description="Helical" evidence="6">
    <location>
        <begin position="95"/>
        <end position="115"/>
    </location>
</feature>